<dbReference type="EMBL" id="RQEV01000001">
    <property type="protein sequence ID" value="TGK22230.1"/>
    <property type="molecule type" value="Genomic_DNA"/>
</dbReference>
<gene>
    <name evidence="2" type="ORF">EHO61_00130</name>
</gene>
<organism evidence="2 3">
    <name type="scientific">Leptospira fluminis</name>
    <dbReference type="NCBI Taxonomy" id="2484979"/>
    <lineage>
        <taxon>Bacteria</taxon>
        <taxon>Pseudomonadati</taxon>
        <taxon>Spirochaetota</taxon>
        <taxon>Spirochaetia</taxon>
        <taxon>Leptospirales</taxon>
        <taxon>Leptospiraceae</taxon>
        <taxon>Leptospira</taxon>
    </lineage>
</organism>
<evidence type="ECO:0000256" key="1">
    <source>
        <dbReference type="SAM" id="Phobius"/>
    </source>
</evidence>
<keyword evidence="1" id="KW-1133">Transmembrane helix</keyword>
<proteinExistence type="predicted"/>
<evidence type="ECO:0000313" key="3">
    <source>
        <dbReference type="Proteomes" id="UP000297855"/>
    </source>
</evidence>
<keyword evidence="1" id="KW-0812">Transmembrane</keyword>
<name>A0A4R9GUZ9_9LEPT</name>
<dbReference type="AlphaFoldDB" id="A0A4R9GUZ9"/>
<dbReference type="Proteomes" id="UP000297855">
    <property type="component" value="Unassembled WGS sequence"/>
</dbReference>
<keyword evidence="3" id="KW-1185">Reference proteome</keyword>
<dbReference type="OrthoDB" id="324993at2"/>
<keyword evidence="1" id="KW-0472">Membrane</keyword>
<sequence>MKSLFFLLRVWYTPLLWIPLFFYVLSCRSQVNFVRSAPSPGIESKKGTPDSNVWSGAFLVSASEIGSERLKKILADPNNFSRPESDSDHVQEGFSEMEKFGARVFLIIIKPKVGGREVSDLGETGIRLGECDAVDKLEYPYTYVVFPEAAFGQVERYPKTPQEAYKSLTLPRKKARHHYEEETRRILAAFPGRCFVPGENRLEVQILGSELLLFRFLFQYDGSGTR</sequence>
<protein>
    <submittedName>
        <fullName evidence="2">Uncharacterized protein</fullName>
    </submittedName>
</protein>
<comment type="caution">
    <text evidence="2">The sequence shown here is derived from an EMBL/GenBank/DDBJ whole genome shotgun (WGS) entry which is preliminary data.</text>
</comment>
<feature type="transmembrane region" description="Helical" evidence="1">
    <location>
        <begin position="6"/>
        <end position="25"/>
    </location>
</feature>
<evidence type="ECO:0000313" key="2">
    <source>
        <dbReference type="EMBL" id="TGK22230.1"/>
    </source>
</evidence>
<accession>A0A4R9GUZ9</accession>
<dbReference type="RefSeq" id="WP_135811646.1">
    <property type="nucleotide sequence ID" value="NZ_RQEV01000001.1"/>
</dbReference>
<reference evidence="2" key="1">
    <citation type="journal article" date="2019" name="PLoS Negl. Trop. Dis.">
        <title>Revisiting the worldwide diversity of Leptospira species in the environment.</title>
        <authorList>
            <person name="Vincent A.T."/>
            <person name="Schiettekatte O."/>
            <person name="Bourhy P."/>
            <person name="Veyrier F.J."/>
            <person name="Picardeau M."/>
        </authorList>
    </citation>
    <scope>NUCLEOTIDE SEQUENCE [LARGE SCALE GENOMIC DNA]</scope>
    <source>
        <strain evidence="2">SCS5</strain>
    </source>
</reference>